<keyword evidence="2" id="KW-1133">Transmembrane helix</keyword>
<feature type="region of interest" description="Disordered" evidence="1">
    <location>
        <begin position="1"/>
        <end position="21"/>
    </location>
</feature>
<dbReference type="RefSeq" id="WP_151123096.1">
    <property type="nucleotide sequence ID" value="NZ_CP088081.1"/>
</dbReference>
<organism evidence="3 4">
    <name type="scientific">Ideonella dechloratans</name>
    <dbReference type="NCBI Taxonomy" id="36863"/>
    <lineage>
        <taxon>Bacteria</taxon>
        <taxon>Pseudomonadati</taxon>
        <taxon>Pseudomonadota</taxon>
        <taxon>Betaproteobacteria</taxon>
        <taxon>Burkholderiales</taxon>
        <taxon>Sphaerotilaceae</taxon>
        <taxon>Ideonella</taxon>
    </lineage>
</organism>
<keyword evidence="4" id="KW-1185">Reference proteome</keyword>
<protein>
    <submittedName>
        <fullName evidence="3">Nitrogen fixation protein FixH</fullName>
    </submittedName>
</protein>
<proteinExistence type="predicted"/>
<accession>A0A643FEV2</accession>
<reference evidence="3 4" key="1">
    <citation type="submission" date="2019-09" db="EMBL/GenBank/DDBJ databases">
        <title>Draft genome sequences of 48 bacterial type strains from the CCUG.</title>
        <authorList>
            <person name="Tunovic T."/>
            <person name="Pineiro-Iglesias B."/>
            <person name="Unosson C."/>
            <person name="Inganas E."/>
            <person name="Ohlen M."/>
            <person name="Cardew S."/>
            <person name="Jensie-Markopoulos S."/>
            <person name="Salva-Serra F."/>
            <person name="Jaen-Luchoro D."/>
            <person name="Karlsson R."/>
            <person name="Svensson-Stadler L."/>
            <person name="Chun J."/>
            <person name="Moore E."/>
        </authorList>
    </citation>
    <scope>NUCLEOTIDE SEQUENCE [LARGE SCALE GENOMIC DNA]</scope>
    <source>
        <strain evidence="3 4">CCUG 30977</strain>
    </source>
</reference>
<dbReference type="Proteomes" id="UP000430120">
    <property type="component" value="Unassembled WGS sequence"/>
</dbReference>
<comment type="caution">
    <text evidence="3">The sequence shown here is derived from an EMBL/GenBank/DDBJ whole genome shotgun (WGS) entry which is preliminary data.</text>
</comment>
<dbReference type="EMBL" id="VZPB01000008">
    <property type="protein sequence ID" value="KAB0584069.1"/>
    <property type="molecule type" value="Genomic_DNA"/>
</dbReference>
<gene>
    <name evidence="3" type="ORF">F7Q92_05005</name>
</gene>
<feature type="transmembrane region" description="Helical" evidence="2">
    <location>
        <begin position="28"/>
        <end position="51"/>
    </location>
</feature>
<name>A0A643FEV2_IDEDE</name>
<evidence type="ECO:0000313" key="4">
    <source>
        <dbReference type="Proteomes" id="UP000430120"/>
    </source>
</evidence>
<dbReference type="OrthoDB" id="5295180at2"/>
<dbReference type="AlphaFoldDB" id="A0A643FEV2"/>
<evidence type="ECO:0000256" key="1">
    <source>
        <dbReference type="SAM" id="MobiDB-lite"/>
    </source>
</evidence>
<evidence type="ECO:0000256" key="2">
    <source>
        <dbReference type="SAM" id="Phobius"/>
    </source>
</evidence>
<keyword evidence="2" id="KW-0472">Membrane</keyword>
<keyword evidence="2" id="KW-0812">Transmembrane</keyword>
<evidence type="ECO:0000313" key="3">
    <source>
        <dbReference type="EMBL" id="KAB0584069.1"/>
    </source>
</evidence>
<sequence length="93" mass="9636">MSASEVSPVASTAAQAQDAQKPWWRHPMVWLVISGPLSVVIASVISAVVAVRGADPVLLRDESGGASEVHDGVDSMTPALAARNHAATPKQEP</sequence>
<feature type="compositionally biased region" description="Polar residues" evidence="1">
    <location>
        <begin position="1"/>
        <end position="18"/>
    </location>
</feature>